<dbReference type="Proteomes" id="UP000236291">
    <property type="component" value="Unassembled WGS sequence"/>
</dbReference>
<dbReference type="EMBL" id="ASHM01020554">
    <property type="protein sequence ID" value="PNY01802.1"/>
    <property type="molecule type" value="Genomic_DNA"/>
</dbReference>
<gene>
    <name evidence="1" type="ORF">L195_g025104</name>
</gene>
<dbReference type="AlphaFoldDB" id="A0A2K3NFJ7"/>
<accession>A0A2K3NFJ7</accession>
<evidence type="ECO:0000313" key="1">
    <source>
        <dbReference type="EMBL" id="PNY01802.1"/>
    </source>
</evidence>
<sequence length="150" mass="16903">MKLPYYPCPLLSIVWHLSLSATEMKELAKIASDAQWFRDRVEATRLANLAKTVYEHLDLCLISAFSERWHANTSNFHMHVWKIKVTLDDVNLLGAQPGAALTEVGKTKGNHATLTYLKGLFTDHLAQVVVFTSLSDEQSRCIVAMPLEFT</sequence>
<proteinExistence type="predicted"/>
<reference evidence="1 2" key="2">
    <citation type="journal article" date="2017" name="Front. Plant Sci.">
        <title>Gene Classification and Mining of Molecular Markers Useful in Red Clover (Trifolium pratense) Breeding.</title>
        <authorList>
            <person name="Istvanek J."/>
            <person name="Dluhosova J."/>
            <person name="Dluhos P."/>
            <person name="Patkova L."/>
            <person name="Nedelnik J."/>
            <person name="Repkova J."/>
        </authorList>
    </citation>
    <scope>NUCLEOTIDE SEQUENCE [LARGE SCALE GENOMIC DNA]</scope>
    <source>
        <strain evidence="2">cv. Tatra</strain>
        <tissue evidence="1">Young leaves</tissue>
    </source>
</reference>
<dbReference type="ExpressionAtlas" id="A0A2K3NFJ7">
    <property type="expression patterns" value="baseline"/>
</dbReference>
<comment type="caution">
    <text evidence="1">The sequence shown here is derived from an EMBL/GenBank/DDBJ whole genome shotgun (WGS) entry which is preliminary data.</text>
</comment>
<reference evidence="1 2" key="1">
    <citation type="journal article" date="2014" name="Am. J. Bot.">
        <title>Genome assembly and annotation for red clover (Trifolium pratense; Fabaceae).</title>
        <authorList>
            <person name="Istvanek J."/>
            <person name="Jaros M."/>
            <person name="Krenek A."/>
            <person name="Repkova J."/>
        </authorList>
    </citation>
    <scope>NUCLEOTIDE SEQUENCE [LARGE SCALE GENOMIC DNA]</scope>
    <source>
        <strain evidence="2">cv. Tatra</strain>
        <tissue evidence="1">Young leaves</tissue>
    </source>
</reference>
<evidence type="ECO:0000313" key="2">
    <source>
        <dbReference type="Proteomes" id="UP000236291"/>
    </source>
</evidence>
<protein>
    <submittedName>
        <fullName evidence="1">Uncharacterized protein</fullName>
    </submittedName>
</protein>
<name>A0A2K3NFJ7_TRIPR</name>
<organism evidence="1 2">
    <name type="scientific">Trifolium pratense</name>
    <name type="common">Red clover</name>
    <dbReference type="NCBI Taxonomy" id="57577"/>
    <lineage>
        <taxon>Eukaryota</taxon>
        <taxon>Viridiplantae</taxon>
        <taxon>Streptophyta</taxon>
        <taxon>Embryophyta</taxon>
        <taxon>Tracheophyta</taxon>
        <taxon>Spermatophyta</taxon>
        <taxon>Magnoliopsida</taxon>
        <taxon>eudicotyledons</taxon>
        <taxon>Gunneridae</taxon>
        <taxon>Pentapetalae</taxon>
        <taxon>rosids</taxon>
        <taxon>fabids</taxon>
        <taxon>Fabales</taxon>
        <taxon>Fabaceae</taxon>
        <taxon>Papilionoideae</taxon>
        <taxon>50 kb inversion clade</taxon>
        <taxon>NPAAA clade</taxon>
        <taxon>Hologalegina</taxon>
        <taxon>IRL clade</taxon>
        <taxon>Trifolieae</taxon>
        <taxon>Trifolium</taxon>
    </lineage>
</organism>